<accession>A0A8J5MMX3</accession>
<name>A0A8J5MMX3_HOMAM</name>
<evidence type="ECO:0000256" key="3">
    <source>
        <dbReference type="SAM" id="SignalP"/>
    </source>
</evidence>
<proteinExistence type="predicted"/>
<keyword evidence="2" id="KW-0812">Transmembrane</keyword>
<keyword evidence="5" id="KW-1185">Reference proteome</keyword>
<dbReference type="GO" id="GO:0006622">
    <property type="term" value="P:protein targeting to lysosome"/>
    <property type="evidence" value="ECO:0007669"/>
    <property type="project" value="TreeGrafter"/>
</dbReference>
<dbReference type="PANTHER" id="PTHR15071:SF29">
    <property type="entry name" value="CATION-DEPENDENT MANNOSE-6-PHOSPHATE RECEPTOR"/>
    <property type="match status" value="1"/>
</dbReference>
<evidence type="ECO:0000313" key="5">
    <source>
        <dbReference type="Proteomes" id="UP000747542"/>
    </source>
</evidence>
<evidence type="ECO:0000313" key="4">
    <source>
        <dbReference type="EMBL" id="KAG7157418.1"/>
    </source>
</evidence>
<protein>
    <submittedName>
        <fullName evidence="4">Cation-dependent mannose-6-phosphate receptor-like 1</fullName>
    </submittedName>
</protein>
<evidence type="ECO:0000256" key="1">
    <source>
        <dbReference type="ARBA" id="ARBA00023180"/>
    </source>
</evidence>
<feature type="signal peptide" evidence="3">
    <location>
        <begin position="1"/>
        <end position="20"/>
    </location>
</feature>
<organism evidence="4 5">
    <name type="scientific">Homarus americanus</name>
    <name type="common">American lobster</name>
    <dbReference type="NCBI Taxonomy" id="6706"/>
    <lineage>
        <taxon>Eukaryota</taxon>
        <taxon>Metazoa</taxon>
        <taxon>Ecdysozoa</taxon>
        <taxon>Arthropoda</taxon>
        <taxon>Crustacea</taxon>
        <taxon>Multicrustacea</taxon>
        <taxon>Malacostraca</taxon>
        <taxon>Eumalacostraca</taxon>
        <taxon>Eucarida</taxon>
        <taxon>Decapoda</taxon>
        <taxon>Pleocyemata</taxon>
        <taxon>Astacidea</taxon>
        <taxon>Nephropoidea</taxon>
        <taxon>Nephropidae</taxon>
        <taxon>Homarus</taxon>
    </lineage>
</organism>
<evidence type="ECO:0000256" key="2">
    <source>
        <dbReference type="SAM" id="Phobius"/>
    </source>
</evidence>
<dbReference type="AlphaFoldDB" id="A0A8J5MMX3"/>
<keyword evidence="1" id="KW-0325">Glycoprotein</keyword>
<dbReference type="OrthoDB" id="29460at2759"/>
<keyword evidence="4" id="KW-0675">Receptor</keyword>
<dbReference type="Pfam" id="PF02157">
    <property type="entry name" value="Man-6-P_recep"/>
    <property type="match status" value="1"/>
</dbReference>
<feature type="chain" id="PRO_5035152318" evidence="3">
    <location>
        <begin position="21"/>
        <end position="277"/>
    </location>
</feature>
<gene>
    <name evidence="4" type="primary">M6pr-L1</name>
    <name evidence="4" type="ORF">Hamer_G005842</name>
</gene>
<dbReference type="GO" id="GO:0005802">
    <property type="term" value="C:trans-Golgi network"/>
    <property type="evidence" value="ECO:0007669"/>
    <property type="project" value="TreeGrafter"/>
</dbReference>
<dbReference type="EMBL" id="JAHLQT010037514">
    <property type="protein sequence ID" value="KAG7157418.1"/>
    <property type="molecule type" value="Genomic_DNA"/>
</dbReference>
<dbReference type="PANTHER" id="PTHR15071">
    <property type="entry name" value="MANNOSE-6-PHOSPHATE RECEPTOR FAMILY MEMBER"/>
    <property type="match status" value="1"/>
</dbReference>
<keyword evidence="2" id="KW-0472">Membrane</keyword>
<dbReference type="InterPro" id="IPR028927">
    <property type="entry name" value="Man-6-P_rcpt"/>
</dbReference>
<keyword evidence="2" id="KW-1133">Transmembrane helix</keyword>
<keyword evidence="3" id="KW-0732">Signal</keyword>
<comment type="caution">
    <text evidence="4">The sequence shown here is derived from an EMBL/GenBank/DDBJ whole genome shotgun (WGS) entry which is preliminary data.</text>
</comment>
<feature type="transmembrane region" description="Helical" evidence="2">
    <location>
        <begin position="175"/>
        <end position="200"/>
    </location>
</feature>
<dbReference type="Proteomes" id="UP000747542">
    <property type="component" value="Unassembled WGS sequence"/>
</dbReference>
<reference evidence="4" key="1">
    <citation type="journal article" date="2021" name="Sci. Adv.">
        <title>The American lobster genome reveals insights on longevity, neural, and immune adaptations.</title>
        <authorList>
            <person name="Polinski J.M."/>
            <person name="Zimin A.V."/>
            <person name="Clark K.F."/>
            <person name="Kohn A.B."/>
            <person name="Sadowski N."/>
            <person name="Timp W."/>
            <person name="Ptitsyn A."/>
            <person name="Khanna P."/>
            <person name="Romanova D.Y."/>
            <person name="Williams P."/>
            <person name="Greenwood S.J."/>
            <person name="Moroz L.L."/>
            <person name="Walt D.R."/>
            <person name="Bodnar A.G."/>
        </authorList>
    </citation>
    <scope>NUCLEOTIDE SEQUENCE</scope>
    <source>
        <strain evidence="4">GMGI-L3</strain>
    </source>
</reference>
<sequence>MMMVKVVVTVMVCVLELVNANKCVIDSSVPDQEKKTQYEYLKTLDPIIGKRSELKLSAKDTYTFVVCDDADPAFKNVSFIWNLGDTDSLLGFNNRTLVTKARNSLMLTFLGAKGLEGKYKKCNGTAGASHILFLCDHQQHKVQLEILEDFHGSLTCSMMFVVRHSCVCSLSNQGLSGGAIFFIILLVIFGSYFTFGFFYLRLVKGAKGVEQIPNREFWFKIGNMLADGCGAVFRCDRYCGARGTGSAPSSYGGYSPIDERLAQDLQDTDRDSSLLNP</sequence>